<evidence type="ECO:0000313" key="2">
    <source>
        <dbReference type="EMBL" id="KAK8843197.1"/>
    </source>
</evidence>
<dbReference type="EMBL" id="JAPFFF010000035">
    <property type="protein sequence ID" value="KAK8843197.1"/>
    <property type="molecule type" value="Genomic_DNA"/>
</dbReference>
<name>A0ABR2HAI3_9EUKA</name>
<dbReference type="Proteomes" id="UP001470230">
    <property type="component" value="Unassembled WGS sequence"/>
</dbReference>
<evidence type="ECO:0000313" key="1">
    <source>
        <dbReference type="EMBL" id="KAK8843194.1"/>
    </source>
</evidence>
<gene>
    <name evidence="1" type="ORF">M9Y10_025040</name>
    <name evidence="2" type="ORF">M9Y10_025045</name>
</gene>
<proteinExistence type="predicted"/>
<dbReference type="InterPro" id="IPR032675">
    <property type="entry name" value="LRR_dom_sf"/>
</dbReference>
<organism evidence="2 3">
    <name type="scientific">Tritrichomonas musculus</name>
    <dbReference type="NCBI Taxonomy" id="1915356"/>
    <lineage>
        <taxon>Eukaryota</taxon>
        <taxon>Metamonada</taxon>
        <taxon>Parabasalia</taxon>
        <taxon>Tritrichomonadida</taxon>
        <taxon>Tritrichomonadidae</taxon>
        <taxon>Tritrichomonas</taxon>
    </lineage>
</organism>
<dbReference type="Gene3D" id="3.80.10.10">
    <property type="entry name" value="Ribonuclease Inhibitor"/>
    <property type="match status" value="1"/>
</dbReference>
<evidence type="ECO:0008006" key="4">
    <source>
        <dbReference type="Google" id="ProtNLM"/>
    </source>
</evidence>
<evidence type="ECO:0000313" key="3">
    <source>
        <dbReference type="Proteomes" id="UP001470230"/>
    </source>
</evidence>
<keyword evidence="3" id="KW-1185">Reference proteome</keyword>
<dbReference type="EMBL" id="JAPFFF010000035">
    <property type="protein sequence ID" value="KAK8843194.1"/>
    <property type="molecule type" value="Genomic_DNA"/>
</dbReference>
<dbReference type="SUPFAM" id="SSF52047">
    <property type="entry name" value="RNI-like"/>
    <property type="match status" value="1"/>
</dbReference>
<sequence>MNTEKIWEINDPIITNVSQLQELSKHPESLKGKTITIEDININDDISEYLENILENGKIDTLRFNHISMIGDFFQTILNLNINSYVKTFAINNCNLNPNEGVLILDIMNPYGPFIKIDLSNNQIGGNGYQKFLSYLKNIIKTHIKGFSSLNLSNNGFQTKDIEEFKYGLNTHDLDIVTF</sequence>
<reference evidence="2 3" key="1">
    <citation type="submission" date="2024-04" db="EMBL/GenBank/DDBJ databases">
        <title>Tritrichomonas musculus Genome.</title>
        <authorList>
            <person name="Alves-Ferreira E."/>
            <person name="Grigg M."/>
            <person name="Lorenzi H."/>
            <person name="Galac M."/>
        </authorList>
    </citation>
    <scope>NUCLEOTIDE SEQUENCE [LARGE SCALE GENOMIC DNA]</scope>
    <source>
        <strain evidence="2 3">EAF2021</strain>
    </source>
</reference>
<protein>
    <recommendedName>
        <fullName evidence="4">Leucine Rich Repeat family protein</fullName>
    </recommendedName>
</protein>
<comment type="caution">
    <text evidence="2">The sequence shown here is derived from an EMBL/GenBank/DDBJ whole genome shotgun (WGS) entry which is preliminary data.</text>
</comment>
<accession>A0ABR2HAI3</accession>